<accession>A0ABW4A0B5</accession>
<sequence>MKVNAASSFSYDSSAAYGRLQSARAKLVTDQIPCAAAPSVITADRAAVVHAEAEVARIEAARTGEVAAFQRSGRFLDVFA</sequence>
<gene>
    <name evidence="1" type="ORF">ACFQ5G_01035</name>
</gene>
<name>A0ABW4A0B5_9ACTN</name>
<evidence type="ECO:0000313" key="1">
    <source>
        <dbReference type="EMBL" id="MFD1363919.1"/>
    </source>
</evidence>
<dbReference type="RefSeq" id="WP_317786674.1">
    <property type="nucleotide sequence ID" value="NZ_AP028461.1"/>
</dbReference>
<organism evidence="1 2">
    <name type="scientific">Actinoplanes sichuanensis</name>
    <dbReference type="NCBI Taxonomy" id="512349"/>
    <lineage>
        <taxon>Bacteria</taxon>
        <taxon>Bacillati</taxon>
        <taxon>Actinomycetota</taxon>
        <taxon>Actinomycetes</taxon>
        <taxon>Micromonosporales</taxon>
        <taxon>Micromonosporaceae</taxon>
        <taxon>Actinoplanes</taxon>
    </lineage>
</organism>
<dbReference type="Proteomes" id="UP001597183">
    <property type="component" value="Unassembled WGS sequence"/>
</dbReference>
<protein>
    <submittedName>
        <fullName evidence="1">Uncharacterized protein</fullName>
    </submittedName>
</protein>
<dbReference type="EMBL" id="JBHTMK010000002">
    <property type="protein sequence ID" value="MFD1363919.1"/>
    <property type="molecule type" value="Genomic_DNA"/>
</dbReference>
<proteinExistence type="predicted"/>
<evidence type="ECO:0000313" key="2">
    <source>
        <dbReference type="Proteomes" id="UP001597183"/>
    </source>
</evidence>
<comment type="caution">
    <text evidence="1">The sequence shown here is derived from an EMBL/GenBank/DDBJ whole genome shotgun (WGS) entry which is preliminary data.</text>
</comment>
<keyword evidence="2" id="KW-1185">Reference proteome</keyword>
<reference evidence="2" key="1">
    <citation type="journal article" date="2019" name="Int. J. Syst. Evol. Microbiol.">
        <title>The Global Catalogue of Microorganisms (GCM) 10K type strain sequencing project: providing services to taxonomists for standard genome sequencing and annotation.</title>
        <authorList>
            <consortium name="The Broad Institute Genomics Platform"/>
            <consortium name="The Broad Institute Genome Sequencing Center for Infectious Disease"/>
            <person name="Wu L."/>
            <person name="Ma J."/>
        </authorList>
    </citation>
    <scope>NUCLEOTIDE SEQUENCE [LARGE SCALE GENOMIC DNA]</scope>
    <source>
        <strain evidence="2">CCM 7526</strain>
    </source>
</reference>